<reference evidence="1" key="1">
    <citation type="submission" date="2021-01" db="EMBL/GenBank/DDBJ databases">
        <authorList>
            <person name="Kaushik A."/>
        </authorList>
    </citation>
    <scope>NUCLEOTIDE SEQUENCE</scope>
    <source>
        <strain evidence="1">AG6-10EEA</strain>
    </source>
</reference>
<dbReference type="AlphaFoldDB" id="A0A8H3CGM7"/>
<dbReference type="Proteomes" id="UP000663853">
    <property type="component" value="Unassembled WGS sequence"/>
</dbReference>
<dbReference type="EMBL" id="CAJMXA010002505">
    <property type="protein sequence ID" value="CAE6482643.1"/>
    <property type="molecule type" value="Genomic_DNA"/>
</dbReference>
<evidence type="ECO:0000313" key="2">
    <source>
        <dbReference type="Proteomes" id="UP000663853"/>
    </source>
</evidence>
<organism evidence="1 2">
    <name type="scientific">Rhizoctonia solani</name>
    <dbReference type="NCBI Taxonomy" id="456999"/>
    <lineage>
        <taxon>Eukaryota</taxon>
        <taxon>Fungi</taxon>
        <taxon>Dikarya</taxon>
        <taxon>Basidiomycota</taxon>
        <taxon>Agaricomycotina</taxon>
        <taxon>Agaricomycetes</taxon>
        <taxon>Cantharellales</taxon>
        <taxon>Ceratobasidiaceae</taxon>
        <taxon>Rhizoctonia</taxon>
    </lineage>
</organism>
<dbReference type="PANTHER" id="PTHR35179:SF2">
    <property type="entry name" value="START DOMAIN-CONTAINING PROTEIN"/>
    <property type="match status" value="1"/>
</dbReference>
<evidence type="ECO:0008006" key="3">
    <source>
        <dbReference type="Google" id="ProtNLM"/>
    </source>
</evidence>
<sequence length="406" mass="45662">MPLPTGLSHVVATISPPLGDRVNTPVEVTNLKALGSYNWIDYSIPTIAVPGIPPTWKDQPIPIHLSKDLGAPFFDEGIARKCGYTLESLLLAIEVSQAADPDFDLSKEGIDIVTNRKILRKLMRFSDSRIETKGKYNLSGFRIDAQLALNGRTMILTGYDKDVYGLDSITPDHICERMCTEELPTIHATDSSGDEINLRPVGYYRIVRYDLLGLRFLVRSRVDGKLGSSPHPKLEVSSEPEIEDLSIALGKTTLEMKPVDDSIPIHHNEGSGIRHVKFGEYVPQDLLMDIKLAHKGKVYWSNVYPQCLLSQTPNLKVAARTTTPRGENFVTQIQTYDQHSLKTEHQRQSSQFRRLVSVIKQMRQIIQAFGNSSQPLAFVWSRKGDMRVHKIHEKGKYLSDEGLDKF</sequence>
<gene>
    <name evidence="1" type="ORF">RDB_LOCUS91656</name>
</gene>
<name>A0A8H3CGM7_9AGAM</name>
<comment type="caution">
    <text evidence="1">The sequence shown here is derived from an EMBL/GenBank/DDBJ whole genome shotgun (WGS) entry which is preliminary data.</text>
</comment>
<accession>A0A8H3CGM7</accession>
<proteinExistence type="predicted"/>
<protein>
    <recommendedName>
        <fullName evidence="3">Geranylgeranyl pyrophosphate synthetase</fullName>
    </recommendedName>
</protein>
<evidence type="ECO:0000313" key="1">
    <source>
        <dbReference type="EMBL" id="CAE6482643.1"/>
    </source>
</evidence>
<dbReference type="PANTHER" id="PTHR35179">
    <property type="entry name" value="PROTEIN CBG02620"/>
    <property type="match status" value="1"/>
</dbReference>